<evidence type="ECO:0000256" key="8">
    <source>
        <dbReference type="SAM" id="MobiDB-lite"/>
    </source>
</evidence>
<dbReference type="Pfam" id="PF02618">
    <property type="entry name" value="YceG"/>
    <property type="match status" value="1"/>
</dbReference>
<keyword evidence="6 7" id="KW-0961">Cell wall biogenesis/degradation</keyword>
<sequence length="434" mass="46174">MARRTEAGVRSRGGRQVSDGWNNERADPVAIGGERSTRSERRRAAQQARIKRRRRVALLSLIVVFALVIGGVLWTVRGSLLGGASSPDDFASGQAGPEVVVHIVGQNNSDFAQNLVDAGVVKSVGAFNQAAGNKPISAGYYELRKSLPASEVVTMLVDPARSHRVGMLNVSAGAVLDDKRSNDNKVAQGILSQLSAATAHTVDGVKKQTPKAEFARVASSASIADLGVPEWAAATVTRLKGDHRRIEGLIAPGVWDQIDPSGTPIGILKQLITASAKQYEAQGLLTASRSSAARLAPYQVLVSASIVEREVNQADDYPKVARVILNRLAKDQKLEMDSTVNYGEAVTGIDVAGEKLVKKTEWNTYAKTGLPATPIGAVGTDALVATENPTPGPWLYFVTVDSAGTTLFTDDFAQHERNRQKACDTKFLTVGCGP</sequence>
<dbReference type="PANTHER" id="PTHR30518:SF2">
    <property type="entry name" value="ENDOLYTIC MUREIN TRANSGLYCOSYLASE"/>
    <property type="match status" value="1"/>
</dbReference>
<dbReference type="GO" id="GO:0009252">
    <property type="term" value="P:peptidoglycan biosynthetic process"/>
    <property type="evidence" value="ECO:0007669"/>
    <property type="project" value="UniProtKB-UniRule"/>
</dbReference>
<dbReference type="Proteomes" id="UP000317291">
    <property type="component" value="Unassembled WGS sequence"/>
</dbReference>
<comment type="caution">
    <text evidence="9">The sequence shown here is derived from an EMBL/GenBank/DDBJ whole genome shotgun (WGS) entry which is preliminary data.</text>
</comment>
<evidence type="ECO:0000256" key="6">
    <source>
        <dbReference type="ARBA" id="ARBA00023316"/>
    </source>
</evidence>
<keyword evidence="2 7" id="KW-0812">Transmembrane</keyword>
<dbReference type="AlphaFoldDB" id="A0A5C5RD24"/>
<reference evidence="9 10" key="1">
    <citation type="submission" date="2019-06" db="EMBL/GenBank/DDBJ databases">
        <title>Tsukamurella conjunctivitidis sp. nov., Tsukamurella assacharolytica sp. nov. and Tsukamurella sputae sp. nov. isolated from patients with conjunctivitis, bacteraemia (lymphoma) and respiratory infection (sputum) in Hong Kong.</title>
        <authorList>
            <person name="Teng J.L.L."/>
            <person name="Lee H.H."/>
            <person name="Fong J.Y.H."/>
            <person name="Fok K.M.N."/>
            <person name="Lau S.K.P."/>
            <person name="Woo P.C.Y."/>
        </authorList>
    </citation>
    <scope>NUCLEOTIDE SEQUENCE [LARGE SCALE GENOMIC DNA]</scope>
    <source>
        <strain evidence="9 10">HKU71</strain>
    </source>
</reference>
<evidence type="ECO:0000256" key="3">
    <source>
        <dbReference type="ARBA" id="ARBA00022989"/>
    </source>
</evidence>
<keyword evidence="3 7" id="KW-1133">Transmembrane helix</keyword>
<evidence type="ECO:0000256" key="4">
    <source>
        <dbReference type="ARBA" id="ARBA00023136"/>
    </source>
</evidence>
<dbReference type="GO" id="GO:0071555">
    <property type="term" value="P:cell wall organization"/>
    <property type="evidence" value="ECO:0007669"/>
    <property type="project" value="UniProtKB-KW"/>
</dbReference>
<evidence type="ECO:0000313" key="9">
    <source>
        <dbReference type="EMBL" id="TWS20041.1"/>
    </source>
</evidence>
<evidence type="ECO:0000256" key="5">
    <source>
        <dbReference type="ARBA" id="ARBA00023239"/>
    </source>
</evidence>
<dbReference type="PANTHER" id="PTHR30518">
    <property type="entry name" value="ENDOLYTIC MUREIN TRANSGLYCOSYLASE"/>
    <property type="match status" value="1"/>
</dbReference>
<keyword evidence="5 7" id="KW-0456">Lyase</keyword>
<keyword evidence="10" id="KW-1185">Reference proteome</keyword>
<feature type="transmembrane region" description="Helical" evidence="7">
    <location>
        <begin position="56"/>
        <end position="76"/>
    </location>
</feature>
<evidence type="ECO:0000256" key="2">
    <source>
        <dbReference type="ARBA" id="ARBA00022692"/>
    </source>
</evidence>
<comment type="subcellular location">
    <subcellularLocation>
        <location evidence="7">Cell membrane</location>
        <topology evidence="7">Single-pass membrane protein</topology>
    </subcellularLocation>
</comment>
<organism evidence="9 10">
    <name type="scientific">Tsukamurella asaccharolytica</name>
    <dbReference type="NCBI Taxonomy" id="2592067"/>
    <lineage>
        <taxon>Bacteria</taxon>
        <taxon>Bacillati</taxon>
        <taxon>Actinomycetota</taxon>
        <taxon>Actinomycetes</taxon>
        <taxon>Mycobacteriales</taxon>
        <taxon>Tsukamurellaceae</taxon>
        <taxon>Tsukamurella</taxon>
    </lineage>
</organism>
<evidence type="ECO:0000256" key="7">
    <source>
        <dbReference type="HAMAP-Rule" id="MF_02065"/>
    </source>
</evidence>
<dbReference type="EMBL" id="VIGW01000003">
    <property type="protein sequence ID" value="TWS20041.1"/>
    <property type="molecule type" value="Genomic_DNA"/>
</dbReference>
<comment type="similarity">
    <text evidence="7">Belongs to the transglycosylase MltG family.</text>
</comment>
<dbReference type="EC" id="4.2.2.29" evidence="7"/>
<evidence type="ECO:0000256" key="1">
    <source>
        <dbReference type="ARBA" id="ARBA00022475"/>
    </source>
</evidence>
<keyword evidence="1 7" id="KW-1003">Cell membrane</keyword>
<gene>
    <name evidence="7" type="primary">mltG</name>
    <name evidence="9" type="ORF">FK529_07835</name>
</gene>
<feature type="site" description="Important for catalytic activity" evidence="7">
    <location>
        <position position="310"/>
    </location>
</feature>
<comment type="catalytic activity">
    <reaction evidence="7">
        <text>a peptidoglycan chain = a peptidoglycan chain with N-acetyl-1,6-anhydromuramyl-[peptide] at the reducing end + a peptidoglycan chain with N-acetylglucosamine at the non-reducing end.</text>
        <dbReference type="EC" id="4.2.2.29"/>
    </reaction>
</comment>
<dbReference type="HAMAP" id="MF_02065">
    <property type="entry name" value="MltG"/>
    <property type="match status" value="1"/>
</dbReference>
<proteinExistence type="inferred from homology"/>
<name>A0A5C5RD24_9ACTN</name>
<protein>
    <recommendedName>
        <fullName evidence="7">Endolytic murein transglycosylase</fullName>
        <ecNumber evidence="7">4.2.2.29</ecNumber>
    </recommendedName>
    <alternativeName>
        <fullName evidence="7">Peptidoglycan lytic transglycosylase</fullName>
    </alternativeName>
    <alternativeName>
        <fullName evidence="7">Peptidoglycan polymerization terminase</fullName>
    </alternativeName>
</protein>
<dbReference type="InterPro" id="IPR003770">
    <property type="entry name" value="MLTG-like"/>
</dbReference>
<dbReference type="GO" id="GO:0005886">
    <property type="term" value="C:plasma membrane"/>
    <property type="evidence" value="ECO:0007669"/>
    <property type="project" value="UniProtKB-SubCell"/>
</dbReference>
<comment type="function">
    <text evidence="7">Functions as a peptidoglycan terminase that cleaves nascent peptidoglycan strands endolytically to terminate their elongation.</text>
</comment>
<evidence type="ECO:0000313" key="10">
    <source>
        <dbReference type="Proteomes" id="UP000317291"/>
    </source>
</evidence>
<feature type="region of interest" description="Disordered" evidence="8">
    <location>
        <begin position="1"/>
        <end position="46"/>
    </location>
</feature>
<accession>A0A5C5RD24</accession>
<keyword evidence="4 7" id="KW-0472">Membrane</keyword>
<dbReference type="GO" id="GO:0008932">
    <property type="term" value="F:lytic endotransglycosylase activity"/>
    <property type="evidence" value="ECO:0007669"/>
    <property type="project" value="UniProtKB-UniRule"/>
</dbReference>